<dbReference type="Proteomes" id="UP000003879">
    <property type="component" value="Unassembled WGS sequence"/>
</dbReference>
<name>A0A0E2ASD9_BACFG</name>
<proteinExistence type="predicted"/>
<accession>A0A0E2ASD9</accession>
<dbReference type="EMBL" id="AGXN01000009">
    <property type="protein sequence ID" value="EIY97976.1"/>
    <property type="molecule type" value="Genomic_DNA"/>
</dbReference>
<evidence type="ECO:0000313" key="2">
    <source>
        <dbReference type="Proteomes" id="UP000003879"/>
    </source>
</evidence>
<dbReference type="HOGENOM" id="CLU_142698_0_0_10"/>
<reference evidence="1 2" key="1">
    <citation type="submission" date="2012-02" db="EMBL/GenBank/DDBJ databases">
        <title>The Genome Sequence of Bacteroides fragilis CL07T12C05.</title>
        <authorList>
            <consortium name="The Broad Institute Genome Sequencing Platform"/>
            <person name="Earl A."/>
            <person name="Ward D."/>
            <person name="Feldgarden M."/>
            <person name="Gevers D."/>
            <person name="Zitomersky N.L."/>
            <person name="Coyne M.J."/>
            <person name="Comstock L.E."/>
            <person name="Young S.K."/>
            <person name="Zeng Q."/>
            <person name="Gargeya S."/>
            <person name="Fitzgerald M."/>
            <person name="Haas B."/>
            <person name="Abouelleil A."/>
            <person name="Alvarado L."/>
            <person name="Arachchi H.M."/>
            <person name="Berlin A."/>
            <person name="Chapman S.B."/>
            <person name="Gearin G."/>
            <person name="Goldberg J."/>
            <person name="Griggs A."/>
            <person name="Gujja S."/>
            <person name="Hansen M."/>
            <person name="Heiman D."/>
            <person name="Howarth C."/>
            <person name="Larimer J."/>
            <person name="Lui A."/>
            <person name="MacDonald P.J.P."/>
            <person name="McCowen C."/>
            <person name="Montmayeur A."/>
            <person name="Murphy C."/>
            <person name="Neiman D."/>
            <person name="Pearson M."/>
            <person name="Priest M."/>
            <person name="Roberts A."/>
            <person name="Saif S."/>
            <person name="Shea T."/>
            <person name="Sisk P."/>
            <person name="Stolte C."/>
            <person name="Sykes S."/>
            <person name="Wortman J."/>
            <person name="Nusbaum C."/>
            <person name="Birren B."/>
        </authorList>
    </citation>
    <scope>NUCLEOTIDE SEQUENCE [LARGE SCALE GENOMIC DNA]</scope>
    <source>
        <strain evidence="1 2">CL07T12C05</strain>
    </source>
</reference>
<protein>
    <submittedName>
        <fullName evidence="1">Uncharacterized protein</fullName>
    </submittedName>
</protein>
<evidence type="ECO:0000313" key="1">
    <source>
        <dbReference type="EMBL" id="EIY97976.1"/>
    </source>
</evidence>
<gene>
    <name evidence="1" type="ORF">HMPREF1056_01798</name>
</gene>
<dbReference type="PATRIC" id="fig|997883.3.peg.1884"/>
<comment type="caution">
    <text evidence="1">The sequence shown here is derived from an EMBL/GenBank/DDBJ whole genome shotgun (WGS) entry which is preliminary data.</text>
</comment>
<organism evidence="1 2">
    <name type="scientific">Bacteroides fragilis CL07T12C05</name>
    <dbReference type="NCBI Taxonomy" id="997883"/>
    <lineage>
        <taxon>Bacteria</taxon>
        <taxon>Pseudomonadati</taxon>
        <taxon>Bacteroidota</taxon>
        <taxon>Bacteroidia</taxon>
        <taxon>Bacteroidales</taxon>
        <taxon>Bacteroidaceae</taxon>
        <taxon>Bacteroides</taxon>
    </lineage>
</organism>
<sequence length="112" mass="12496">MGHIKKILLSFLLLTLFVTYQVSITMFTHVHYVNGVMIAHSHPYKGTHSHTASNIIVIAHFAAFHSLEVDVHYDFTPERPILFTVEIPESIPVTAGTHLQVISLRAPPAELA</sequence>
<dbReference type="AlphaFoldDB" id="A0A0E2ASD9"/>
<dbReference type="RefSeq" id="WP_005786780.1">
    <property type="nucleotide sequence ID" value="NZ_JH724215.1"/>
</dbReference>